<dbReference type="SUPFAM" id="SSF53474">
    <property type="entry name" value="alpha/beta-Hydrolases"/>
    <property type="match status" value="1"/>
</dbReference>
<dbReference type="InterPro" id="IPR050955">
    <property type="entry name" value="Plant_Biomass_Hydrol_Est"/>
</dbReference>
<gene>
    <name evidence="4" type="ORF">H8744_06990</name>
</gene>
<proteinExistence type="predicted"/>
<evidence type="ECO:0000259" key="3">
    <source>
        <dbReference type="Pfam" id="PF01738"/>
    </source>
</evidence>
<dbReference type="PANTHER" id="PTHR43037">
    <property type="entry name" value="UNNAMED PRODUCT-RELATED"/>
    <property type="match status" value="1"/>
</dbReference>
<keyword evidence="4" id="KW-0378">Hydrolase</keyword>
<evidence type="ECO:0000313" key="4">
    <source>
        <dbReference type="EMBL" id="MBC8593003.1"/>
    </source>
</evidence>
<evidence type="ECO:0000313" key="5">
    <source>
        <dbReference type="Proteomes" id="UP000651085"/>
    </source>
</evidence>
<dbReference type="Pfam" id="PF01738">
    <property type="entry name" value="DLH"/>
    <property type="match status" value="1"/>
</dbReference>
<evidence type="ECO:0000256" key="1">
    <source>
        <dbReference type="ARBA" id="ARBA00022729"/>
    </source>
</evidence>
<evidence type="ECO:0000256" key="2">
    <source>
        <dbReference type="SAM" id="SignalP"/>
    </source>
</evidence>
<dbReference type="GO" id="GO:0016787">
    <property type="term" value="F:hydrolase activity"/>
    <property type="evidence" value="ECO:0007669"/>
    <property type="project" value="UniProtKB-KW"/>
</dbReference>
<dbReference type="InterPro" id="IPR002925">
    <property type="entry name" value="Dienelactn_hydro"/>
</dbReference>
<dbReference type="AlphaFoldDB" id="A0A926F2N3"/>
<name>A0A926F2N3_9BACT</name>
<organism evidence="4 5">
    <name type="scientific">Jilunia laotingensis</name>
    <dbReference type="NCBI Taxonomy" id="2763675"/>
    <lineage>
        <taxon>Bacteria</taxon>
        <taxon>Pseudomonadati</taxon>
        <taxon>Bacteroidota</taxon>
        <taxon>Bacteroidia</taxon>
        <taxon>Bacteroidales</taxon>
        <taxon>Bacteroidaceae</taxon>
        <taxon>Jilunia</taxon>
    </lineage>
</organism>
<keyword evidence="1 2" id="KW-0732">Signal</keyword>
<dbReference type="InterPro" id="IPR029058">
    <property type="entry name" value="AB_hydrolase_fold"/>
</dbReference>
<accession>A0A926F2N3</accession>
<dbReference type="EMBL" id="JACRTF010000001">
    <property type="protein sequence ID" value="MBC8593003.1"/>
    <property type="molecule type" value="Genomic_DNA"/>
</dbReference>
<reference evidence="4" key="1">
    <citation type="submission" date="2020-08" db="EMBL/GenBank/DDBJ databases">
        <title>Genome public.</title>
        <authorList>
            <person name="Liu C."/>
            <person name="Sun Q."/>
        </authorList>
    </citation>
    <scope>NUCLEOTIDE SEQUENCE</scope>
    <source>
        <strain evidence="4">N12</strain>
    </source>
</reference>
<keyword evidence="5" id="KW-1185">Reference proteome</keyword>
<dbReference type="PANTHER" id="PTHR43037:SF1">
    <property type="entry name" value="BLL1128 PROTEIN"/>
    <property type="match status" value="1"/>
</dbReference>
<feature type="chain" id="PRO_5036965594" evidence="2">
    <location>
        <begin position="20"/>
        <end position="256"/>
    </location>
</feature>
<feature type="signal peptide" evidence="2">
    <location>
        <begin position="1"/>
        <end position="19"/>
    </location>
</feature>
<feature type="domain" description="Dienelactone hydrolase" evidence="3">
    <location>
        <begin position="130"/>
        <end position="235"/>
    </location>
</feature>
<comment type="caution">
    <text evidence="4">The sequence shown here is derived from an EMBL/GenBank/DDBJ whole genome shotgun (WGS) entry which is preliminary data.</text>
</comment>
<sequence>MRKLVSLLLLFYCVVTISAQETYQKKVFVSVQGDSLNYRLLRPEVEKPGKKYPLVLFLHGAGERGKDNEKQLTHGGQMFLNPVNREEHPAFVLMPQCPEDKYWGFASRPASLVPSEMPVGQEMCPIFITLKELLDTYLAMPEVDKDRVYIIGLSMGGMGTYDLAVRFPEIFAAAIPICGSVNPARLAAAKDVKFRIFHGDADDIVTVEGSREAYRALKAAGADVEYIEFPGCNHGSWTPAFNYPGFMDWLFSQKKE</sequence>
<dbReference type="Gene3D" id="3.40.50.1820">
    <property type="entry name" value="alpha/beta hydrolase"/>
    <property type="match status" value="1"/>
</dbReference>
<protein>
    <submittedName>
        <fullName evidence="4">Dienelactone hydrolase family protein</fullName>
    </submittedName>
</protein>
<dbReference type="RefSeq" id="WP_262434165.1">
    <property type="nucleotide sequence ID" value="NZ_JACRTF010000001.1"/>
</dbReference>
<dbReference type="Proteomes" id="UP000651085">
    <property type="component" value="Unassembled WGS sequence"/>
</dbReference>